<dbReference type="Proteomes" id="UP000233440">
    <property type="component" value="Unassembled WGS sequence"/>
</dbReference>
<dbReference type="NCBIfam" id="NF004133">
    <property type="entry name" value="PRK05618.2-4"/>
    <property type="match status" value="1"/>
</dbReference>
<evidence type="ECO:0000256" key="3">
    <source>
        <dbReference type="ARBA" id="ARBA00022980"/>
    </source>
</evidence>
<dbReference type="InterPro" id="IPR011035">
    <property type="entry name" value="Ribosomal_bL25/Gln-tRNA_synth"/>
</dbReference>
<feature type="domain" description="Large ribosomal subunit protein bL25 beta" evidence="8">
    <location>
        <begin position="99"/>
        <end position="182"/>
    </location>
</feature>
<keyword evidence="4 5" id="KW-0687">Ribonucleoprotein</keyword>
<dbReference type="GO" id="GO:0003735">
    <property type="term" value="F:structural constituent of ribosome"/>
    <property type="evidence" value="ECO:0007669"/>
    <property type="project" value="InterPro"/>
</dbReference>
<dbReference type="GO" id="GO:0006412">
    <property type="term" value="P:translation"/>
    <property type="evidence" value="ECO:0007669"/>
    <property type="project" value="UniProtKB-UniRule"/>
</dbReference>
<evidence type="ECO:0000313" key="9">
    <source>
        <dbReference type="EMBL" id="PKR82934.1"/>
    </source>
</evidence>
<comment type="function">
    <text evidence="5">This is one of the proteins that binds to the 5S RNA in the ribosome where it forms part of the central protuberance.</text>
</comment>
<comment type="caution">
    <text evidence="9">The sequence shown here is derived from an EMBL/GenBank/DDBJ whole genome shotgun (WGS) entry which is preliminary data.</text>
</comment>
<dbReference type="InterPro" id="IPR037121">
    <property type="entry name" value="Ribosomal_bL25_C"/>
</dbReference>
<dbReference type="PANTHER" id="PTHR33284:SF1">
    <property type="entry name" value="RIBOSOMAL PROTEIN L25_GLN-TRNA SYNTHETASE, ANTI-CODON-BINDING DOMAIN-CONTAINING PROTEIN"/>
    <property type="match status" value="1"/>
</dbReference>
<dbReference type="InterPro" id="IPR020056">
    <property type="entry name" value="Rbsml_bL25/Gln-tRNA_synth_N"/>
</dbReference>
<keyword evidence="2 5" id="KW-0694">RNA-binding</keyword>
<name>A0A2N3LEH0_9BACI</name>
<proteinExistence type="inferred from homology"/>
<keyword evidence="3 5" id="KW-0689">Ribosomal protein</keyword>
<dbReference type="AlphaFoldDB" id="A0A2N3LEH0"/>
<organism evidence="9 10">
    <name type="scientific">Heyndrickxia camelliae</name>
    <dbReference type="NCBI Taxonomy" id="1707093"/>
    <lineage>
        <taxon>Bacteria</taxon>
        <taxon>Bacillati</taxon>
        <taxon>Bacillota</taxon>
        <taxon>Bacilli</taxon>
        <taxon>Bacillales</taxon>
        <taxon>Bacillaceae</taxon>
        <taxon>Heyndrickxia</taxon>
    </lineage>
</organism>
<evidence type="ECO:0000256" key="4">
    <source>
        <dbReference type="ARBA" id="ARBA00023274"/>
    </source>
</evidence>
<evidence type="ECO:0000313" key="10">
    <source>
        <dbReference type="Proteomes" id="UP000233440"/>
    </source>
</evidence>
<dbReference type="OrthoDB" id="9790002at2"/>
<dbReference type="GO" id="GO:0022625">
    <property type="term" value="C:cytosolic large ribosomal subunit"/>
    <property type="evidence" value="ECO:0007669"/>
    <property type="project" value="TreeGrafter"/>
</dbReference>
<protein>
    <recommendedName>
        <fullName evidence="5">Large ribosomal subunit protein bL25</fullName>
    </recommendedName>
    <alternativeName>
        <fullName evidence="5">General stress protein CTC</fullName>
    </alternativeName>
</protein>
<feature type="domain" description="Large ribosomal subunit protein bL25 L25" evidence="7">
    <location>
        <begin position="5"/>
        <end position="91"/>
    </location>
</feature>
<comment type="subunit">
    <text evidence="5">Part of the 50S ribosomal subunit; part of the 5S rRNA/L5/L18/L25 subcomplex. Contacts the 5S rRNA. Binds to the 5S rRNA independently of L5 and L18.</text>
</comment>
<dbReference type="InterPro" id="IPR020057">
    <property type="entry name" value="Ribosomal_bL25_b-dom"/>
</dbReference>
<dbReference type="CDD" id="cd00495">
    <property type="entry name" value="Ribosomal_L25_TL5_CTC"/>
    <property type="match status" value="1"/>
</dbReference>
<dbReference type="InterPro" id="IPR029751">
    <property type="entry name" value="Ribosomal_L25_dom"/>
</dbReference>
<dbReference type="EMBL" id="PIQO01000025">
    <property type="protein sequence ID" value="PKR82934.1"/>
    <property type="molecule type" value="Genomic_DNA"/>
</dbReference>
<dbReference type="RefSeq" id="WP_101356305.1">
    <property type="nucleotide sequence ID" value="NZ_PIQO01000025.1"/>
</dbReference>
<dbReference type="Pfam" id="PF14693">
    <property type="entry name" value="Ribosomal_TL5_C"/>
    <property type="match status" value="1"/>
</dbReference>
<dbReference type="InterPro" id="IPR001021">
    <property type="entry name" value="Ribosomal_bL25_long"/>
</dbReference>
<keyword evidence="10" id="KW-1185">Reference proteome</keyword>
<dbReference type="Gene3D" id="2.40.240.10">
    <property type="entry name" value="Ribosomal Protein L25, Chain P"/>
    <property type="match status" value="1"/>
</dbReference>
<sequence>MVAVLEAKKRNNKMHSELQQLRRGGNIPAVVYGYKMENTPIYVDETEFTKIIKQAGRNGVISLNLDGQKQNVILNDYQEDSLKKNIVHLDFLAVDLSVEIEANVRVELVGESAGVKDGGVLQQPIHELSITAKPNDIPDVMKVDVTNLQVNETITIADIRGEYPFNINHEDEETIASILPPRQEEEISTGEQQESGMPENLEGRETTETEGE</sequence>
<comment type="similarity">
    <text evidence="5">Belongs to the bacterial ribosomal protein bL25 family. CTC subfamily.</text>
</comment>
<evidence type="ECO:0000259" key="8">
    <source>
        <dbReference type="Pfam" id="PF14693"/>
    </source>
</evidence>
<dbReference type="InterPro" id="IPR020930">
    <property type="entry name" value="Ribosomal_uL5_bac-type"/>
</dbReference>
<accession>A0A2N3LEH0</accession>
<evidence type="ECO:0000256" key="1">
    <source>
        <dbReference type="ARBA" id="ARBA00022730"/>
    </source>
</evidence>
<dbReference type="HAMAP" id="MF_01334">
    <property type="entry name" value="Ribosomal_bL25_CTC"/>
    <property type="match status" value="1"/>
</dbReference>
<dbReference type="GO" id="GO:0008097">
    <property type="term" value="F:5S rRNA binding"/>
    <property type="evidence" value="ECO:0007669"/>
    <property type="project" value="InterPro"/>
</dbReference>
<gene>
    <name evidence="5" type="primary">rplY</name>
    <name evidence="5" type="synonym">ctc</name>
    <name evidence="9" type="ORF">CWO92_21745</name>
</gene>
<dbReference type="SUPFAM" id="SSF50715">
    <property type="entry name" value="Ribosomal protein L25-like"/>
    <property type="match status" value="1"/>
</dbReference>
<evidence type="ECO:0000256" key="5">
    <source>
        <dbReference type="HAMAP-Rule" id="MF_01334"/>
    </source>
</evidence>
<dbReference type="PANTHER" id="PTHR33284">
    <property type="entry name" value="RIBOSOMAL PROTEIN L25/GLN-TRNA SYNTHETASE, ANTI-CODON-BINDING DOMAIN-CONTAINING PROTEIN"/>
    <property type="match status" value="1"/>
</dbReference>
<keyword evidence="1 5" id="KW-0699">rRNA-binding</keyword>
<reference evidence="9 10" key="1">
    <citation type="submission" date="2017-11" db="EMBL/GenBank/DDBJ databases">
        <title>Bacillus camelliae sp. nov., isolated from pu'er tea.</title>
        <authorList>
            <person name="Niu L."/>
        </authorList>
    </citation>
    <scope>NUCLEOTIDE SEQUENCE [LARGE SCALE GENOMIC DNA]</scope>
    <source>
        <strain evidence="9 10">7578-1</strain>
    </source>
</reference>
<dbReference type="Pfam" id="PF01386">
    <property type="entry name" value="Ribosomal_L25p"/>
    <property type="match status" value="1"/>
</dbReference>
<dbReference type="Gene3D" id="2.170.120.20">
    <property type="entry name" value="Ribosomal protein L25, beta domain"/>
    <property type="match status" value="1"/>
</dbReference>
<evidence type="ECO:0000259" key="7">
    <source>
        <dbReference type="Pfam" id="PF01386"/>
    </source>
</evidence>
<evidence type="ECO:0000256" key="6">
    <source>
        <dbReference type="SAM" id="MobiDB-lite"/>
    </source>
</evidence>
<feature type="region of interest" description="Disordered" evidence="6">
    <location>
        <begin position="179"/>
        <end position="212"/>
    </location>
</feature>
<feature type="compositionally biased region" description="Basic and acidic residues" evidence="6">
    <location>
        <begin position="201"/>
        <end position="212"/>
    </location>
</feature>
<evidence type="ECO:0000256" key="2">
    <source>
        <dbReference type="ARBA" id="ARBA00022884"/>
    </source>
</evidence>
<dbReference type="NCBIfam" id="TIGR00731">
    <property type="entry name" value="bL25_bact_ctc"/>
    <property type="match status" value="1"/>
</dbReference>